<reference evidence="2 3" key="1">
    <citation type="submission" date="2019-12" db="EMBL/GenBank/DDBJ databases">
        <title>Isolation and characterization of three novel carbon monoxide-oxidizing members of Halobacteria from salione crusts and soils.</title>
        <authorList>
            <person name="Myers M.R."/>
            <person name="King G.M."/>
        </authorList>
    </citation>
    <scope>NUCLEOTIDE SEQUENCE [LARGE SCALE GENOMIC DNA]</scope>
    <source>
        <strain evidence="2 3">PCN9</strain>
    </source>
</reference>
<keyword evidence="3" id="KW-1185">Reference proteome</keyword>
<name>A0A6B0SLQ9_9EURY</name>
<keyword evidence="1" id="KW-0812">Transmembrane</keyword>
<protein>
    <submittedName>
        <fullName evidence="2">Uncharacterized protein</fullName>
    </submittedName>
</protein>
<comment type="caution">
    <text evidence="2">The sequence shown here is derived from an EMBL/GenBank/DDBJ whole genome shotgun (WGS) entry which is preliminary data.</text>
</comment>
<dbReference type="Proteomes" id="UP000471521">
    <property type="component" value="Unassembled WGS sequence"/>
</dbReference>
<evidence type="ECO:0000313" key="2">
    <source>
        <dbReference type="EMBL" id="MXR21426.1"/>
    </source>
</evidence>
<dbReference type="OrthoDB" id="212102at2157"/>
<keyword evidence="1" id="KW-0472">Membrane</keyword>
<evidence type="ECO:0000313" key="3">
    <source>
        <dbReference type="Proteomes" id="UP000471521"/>
    </source>
</evidence>
<sequence length="137" mass="15191">MDSNEQPPTDGVEISRTDLRGGGWIGYSEDTVFVVRSDEDRIKIPNDAIESVALRTLEFDVAVMSLLLVAVGVWVGVNRNPLVGLAFGVVGVFSLYRTYQQRHELVIDVENEAKPLSVYPEHPSECHETLVAHVRGE</sequence>
<evidence type="ECO:0000256" key="1">
    <source>
        <dbReference type="SAM" id="Phobius"/>
    </source>
</evidence>
<dbReference type="RefSeq" id="WP_159526901.1">
    <property type="nucleotide sequence ID" value="NZ_WUUU01000111.1"/>
</dbReference>
<accession>A0A6B0SLQ9</accession>
<dbReference type="EMBL" id="WUUU01000111">
    <property type="protein sequence ID" value="MXR21426.1"/>
    <property type="molecule type" value="Genomic_DNA"/>
</dbReference>
<keyword evidence="1" id="KW-1133">Transmembrane helix</keyword>
<gene>
    <name evidence="2" type="ORF">GRX66_12720</name>
</gene>
<dbReference type="AlphaFoldDB" id="A0A6B0SLQ9"/>
<proteinExistence type="predicted"/>
<feature type="transmembrane region" description="Helical" evidence="1">
    <location>
        <begin position="82"/>
        <end position="99"/>
    </location>
</feature>
<organism evidence="2 3">
    <name type="scientific">Halobacterium bonnevillei</name>
    <dbReference type="NCBI Taxonomy" id="2692200"/>
    <lineage>
        <taxon>Archaea</taxon>
        <taxon>Methanobacteriati</taxon>
        <taxon>Methanobacteriota</taxon>
        <taxon>Stenosarchaea group</taxon>
        <taxon>Halobacteria</taxon>
        <taxon>Halobacteriales</taxon>
        <taxon>Halobacteriaceae</taxon>
        <taxon>Halobacterium</taxon>
    </lineage>
</organism>